<feature type="coiled-coil region" evidence="1">
    <location>
        <begin position="177"/>
        <end position="224"/>
    </location>
</feature>
<gene>
    <name evidence="2" type="ORF">HELGO_WM31811</name>
</gene>
<evidence type="ECO:0000256" key="1">
    <source>
        <dbReference type="SAM" id="Coils"/>
    </source>
</evidence>
<accession>A0A6S6SH48</accession>
<protein>
    <submittedName>
        <fullName evidence="2">Uncharacterized protein</fullName>
    </submittedName>
</protein>
<proteinExistence type="predicted"/>
<name>A0A6S6SH48_9BACT</name>
<reference evidence="2" key="1">
    <citation type="submission" date="2020-01" db="EMBL/GenBank/DDBJ databases">
        <authorList>
            <person name="Meier V. D."/>
            <person name="Meier V D."/>
        </authorList>
    </citation>
    <scope>NUCLEOTIDE SEQUENCE</scope>
    <source>
        <strain evidence="2">HLG_WM_MAG_10</strain>
    </source>
</reference>
<dbReference type="EMBL" id="CACVAQ010000074">
    <property type="protein sequence ID" value="CAA6802255.1"/>
    <property type="molecule type" value="Genomic_DNA"/>
</dbReference>
<organism evidence="2">
    <name type="scientific">uncultured Aureispira sp</name>
    <dbReference type="NCBI Taxonomy" id="1331704"/>
    <lineage>
        <taxon>Bacteria</taxon>
        <taxon>Pseudomonadati</taxon>
        <taxon>Bacteroidota</taxon>
        <taxon>Saprospiria</taxon>
        <taxon>Saprospirales</taxon>
        <taxon>Saprospiraceae</taxon>
        <taxon>Aureispira</taxon>
        <taxon>environmental samples</taxon>
    </lineage>
</organism>
<keyword evidence="1" id="KW-0175">Coiled coil</keyword>
<sequence>MEIFIGLIIGTIASIAVGVWATKKQTPLQEETVLDAPSFSEKDDTIFLEKKLRDAIYDCERNVSACKDQINTICQDQLDLLKEVGKKSYVEVKNKPLFFEYYNPTTLERHFYYQRDLSPKMALDILDSTKKIIQKYSNHISLITTQQELFKQLIISHKENIDRIYGVKNQNIQVKKVSLHKNKLAELEGKNKLEEQAIYNQLMVNDIREELEHQEECLRQYIELNKKYENPFDQDVEKKFEQQIKIIIDQLEK</sequence>
<evidence type="ECO:0000313" key="2">
    <source>
        <dbReference type="EMBL" id="CAA6802255.1"/>
    </source>
</evidence>
<dbReference type="AlphaFoldDB" id="A0A6S6SH48"/>